<protein>
    <submittedName>
        <fullName evidence="1">Uncharacterized protein</fullName>
    </submittedName>
</protein>
<dbReference type="Proteomes" id="UP001168821">
    <property type="component" value="Unassembled WGS sequence"/>
</dbReference>
<dbReference type="AlphaFoldDB" id="A0AA38I1D8"/>
<accession>A0AA38I1D8</accession>
<keyword evidence="2" id="KW-1185">Reference proteome</keyword>
<evidence type="ECO:0000313" key="2">
    <source>
        <dbReference type="Proteomes" id="UP001168821"/>
    </source>
</evidence>
<name>A0AA38I1D8_9CUCU</name>
<evidence type="ECO:0000313" key="1">
    <source>
        <dbReference type="EMBL" id="KAJ3647222.1"/>
    </source>
</evidence>
<comment type="caution">
    <text evidence="1">The sequence shown here is derived from an EMBL/GenBank/DDBJ whole genome shotgun (WGS) entry which is preliminary data.</text>
</comment>
<sequence>MIRFSQRCSFRRYPEISTPQQAPNRIFIAALAVESVSPEPGNAKRRPDHRFVTRNCNFPKSRLSRVLLRYAGRTVTQLPTANIPIIIMTRGSSLELC</sequence>
<organism evidence="1 2">
    <name type="scientific">Zophobas morio</name>
    <dbReference type="NCBI Taxonomy" id="2755281"/>
    <lineage>
        <taxon>Eukaryota</taxon>
        <taxon>Metazoa</taxon>
        <taxon>Ecdysozoa</taxon>
        <taxon>Arthropoda</taxon>
        <taxon>Hexapoda</taxon>
        <taxon>Insecta</taxon>
        <taxon>Pterygota</taxon>
        <taxon>Neoptera</taxon>
        <taxon>Endopterygota</taxon>
        <taxon>Coleoptera</taxon>
        <taxon>Polyphaga</taxon>
        <taxon>Cucujiformia</taxon>
        <taxon>Tenebrionidae</taxon>
        <taxon>Zophobas</taxon>
    </lineage>
</organism>
<reference evidence="1" key="1">
    <citation type="journal article" date="2023" name="G3 (Bethesda)">
        <title>Whole genome assemblies of Zophobas morio and Tenebrio molitor.</title>
        <authorList>
            <person name="Kaur S."/>
            <person name="Stinson S.A."/>
            <person name="diCenzo G.C."/>
        </authorList>
    </citation>
    <scope>NUCLEOTIDE SEQUENCE</scope>
    <source>
        <strain evidence="1">QUZm001</strain>
    </source>
</reference>
<dbReference type="EMBL" id="JALNTZ010000007">
    <property type="protein sequence ID" value="KAJ3647222.1"/>
    <property type="molecule type" value="Genomic_DNA"/>
</dbReference>
<gene>
    <name evidence="1" type="ORF">Zmor_024752</name>
</gene>
<proteinExistence type="predicted"/>